<evidence type="ECO:0000313" key="3">
    <source>
        <dbReference type="Proteomes" id="UP000765509"/>
    </source>
</evidence>
<dbReference type="EMBL" id="AVOT02016685">
    <property type="protein sequence ID" value="MBW0502188.1"/>
    <property type="molecule type" value="Genomic_DNA"/>
</dbReference>
<keyword evidence="3" id="KW-1185">Reference proteome</keyword>
<name>A0A9Q3DIA1_9BASI</name>
<organism evidence="2 3">
    <name type="scientific">Austropuccinia psidii MF-1</name>
    <dbReference type="NCBI Taxonomy" id="1389203"/>
    <lineage>
        <taxon>Eukaryota</taxon>
        <taxon>Fungi</taxon>
        <taxon>Dikarya</taxon>
        <taxon>Basidiomycota</taxon>
        <taxon>Pucciniomycotina</taxon>
        <taxon>Pucciniomycetes</taxon>
        <taxon>Pucciniales</taxon>
        <taxon>Sphaerophragmiaceae</taxon>
        <taxon>Austropuccinia</taxon>
    </lineage>
</organism>
<gene>
    <name evidence="2" type="ORF">O181_041903</name>
</gene>
<protein>
    <submittedName>
        <fullName evidence="2">Uncharacterized protein</fullName>
    </submittedName>
</protein>
<feature type="chain" id="PRO_5040276047" evidence="1">
    <location>
        <begin position="27"/>
        <end position="715"/>
    </location>
</feature>
<feature type="signal peptide" evidence="1">
    <location>
        <begin position="1"/>
        <end position="26"/>
    </location>
</feature>
<reference evidence="2" key="1">
    <citation type="submission" date="2021-03" db="EMBL/GenBank/DDBJ databases">
        <title>Draft genome sequence of rust myrtle Austropuccinia psidii MF-1, a brazilian biotype.</title>
        <authorList>
            <person name="Quecine M.C."/>
            <person name="Pachon D.M.R."/>
            <person name="Bonatelli M.L."/>
            <person name="Correr F.H."/>
            <person name="Franceschini L.M."/>
            <person name="Leite T.F."/>
            <person name="Margarido G.R.A."/>
            <person name="Almeida C.A."/>
            <person name="Ferrarezi J.A."/>
            <person name="Labate C.A."/>
        </authorList>
    </citation>
    <scope>NUCLEOTIDE SEQUENCE</scope>
    <source>
        <strain evidence="2">MF-1</strain>
    </source>
</reference>
<keyword evidence="1" id="KW-0732">Signal</keyword>
<accession>A0A9Q3DIA1</accession>
<dbReference type="PROSITE" id="PS51257">
    <property type="entry name" value="PROKAR_LIPOPROTEIN"/>
    <property type="match status" value="1"/>
</dbReference>
<evidence type="ECO:0000313" key="2">
    <source>
        <dbReference type="EMBL" id="MBW0502188.1"/>
    </source>
</evidence>
<comment type="caution">
    <text evidence="2">The sequence shown here is derived from an EMBL/GenBank/DDBJ whole genome shotgun (WGS) entry which is preliminary data.</text>
</comment>
<evidence type="ECO:0000256" key="1">
    <source>
        <dbReference type="SAM" id="SignalP"/>
    </source>
</evidence>
<sequence>MKSITVFLLLASIYGCLPSLTQVVKAGSSAPLSDGQTLATDVITKSAVATDETQDISNSPILKVGEQASNQKFKSDIEEIHLEPSRLGARKTKNSGWKVLDRVKQGYLEVVGAVKRLGRNLHERLQLLLNRFRNALQRRLTKPVSFQKDTEYFILQFERGRDLKKKIKVLKASLAKLLKGAESRSRAEFEAWSVAYAEIMGLKKFQIQHLKLESEMEHGLNDLQTRAYFSQDSTKRTPYAIQPVVDLQRELQARREKFIEEGYLSRVEHEIKDTPWDLEILWPRGRLTDMSGVNLREWFSFSDTIYKEFQRLTDSDVRQDYVCFKGLVRKLKEMASKANDQTSSKQKMGAIALLACVYELMKEQRNSSLFSFMGIQFVRKMMEDFAQETTSVFRPNFRRIWITVKGEPPKAPPQELDLGFLTKGTLYNDLGSDFKTRLNNFKTVFDRAVKDDRGTKVDNQVKVLQNSLESLKHEPYQRNPSEFKAWAKVYAQIMKDFKTEDGRSQYLRHLKVEAVMEYGLLNLQVVAKSLAPSGEHYLPCMEPLVDLQVRLSKRLQLNGQNGWIRRFKSELGDTPWDMEILYPEDRLLDYLGKERLEQWFQSDPLIHTKFQFLSLPRSEDQFNFFMAAIATLEAMAYRRNPETTVEQKTLAVALLAYAYESSKEPEDGLPLTAQEAEVLKNKQASYTRNRTLDCFKANRQRLKDFPSEIMFARTR</sequence>
<dbReference type="Proteomes" id="UP000765509">
    <property type="component" value="Unassembled WGS sequence"/>
</dbReference>
<proteinExistence type="predicted"/>
<dbReference type="AlphaFoldDB" id="A0A9Q3DIA1"/>